<keyword evidence="2" id="KW-1185">Reference proteome</keyword>
<accession>A0A8X6U4K5</accession>
<comment type="caution">
    <text evidence="1">The sequence shown here is derived from an EMBL/GenBank/DDBJ whole genome shotgun (WGS) entry which is preliminary data.</text>
</comment>
<organism evidence="1 2">
    <name type="scientific">Nephila pilipes</name>
    <name type="common">Giant wood spider</name>
    <name type="synonym">Nephila maculata</name>
    <dbReference type="NCBI Taxonomy" id="299642"/>
    <lineage>
        <taxon>Eukaryota</taxon>
        <taxon>Metazoa</taxon>
        <taxon>Ecdysozoa</taxon>
        <taxon>Arthropoda</taxon>
        <taxon>Chelicerata</taxon>
        <taxon>Arachnida</taxon>
        <taxon>Araneae</taxon>
        <taxon>Araneomorphae</taxon>
        <taxon>Entelegynae</taxon>
        <taxon>Araneoidea</taxon>
        <taxon>Nephilidae</taxon>
        <taxon>Nephila</taxon>
    </lineage>
</organism>
<dbReference type="EMBL" id="BMAW01118571">
    <property type="protein sequence ID" value="GFT80581.1"/>
    <property type="molecule type" value="Genomic_DNA"/>
</dbReference>
<name>A0A8X6U4K5_NEPPI</name>
<dbReference type="Proteomes" id="UP000887013">
    <property type="component" value="Unassembled WGS sequence"/>
</dbReference>
<dbReference type="AlphaFoldDB" id="A0A8X6U4K5"/>
<protein>
    <submittedName>
        <fullName evidence="1">Uncharacterized protein</fullName>
    </submittedName>
</protein>
<evidence type="ECO:0000313" key="2">
    <source>
        <dbReference type="Proteomes" id="UP000887013"/>
    </source>
</evidence>
<reference evidence="1" key="1">
    <citation type="submission" date="2020-08" db="EMBL/GenBank/DDBJ databases">
        <title>Multicomponent nature underlies the extraordinary mechanical properties of spider dragline silk.</title>
        <authorList>
            <person name="Kono N."/>
            <person name="Nakamura H."/>
            <person name="Mori M."/>
            <person name="Yoshida Y."/>
            <person name="Ohtoshi R."/>
            <person name="Malay A.D."/>
            <person name="Moran D.A.P."/>
            <person name="Tomita M."/>
            <person name="Numata K."/>
            <person name="Arakawa K."/>
        </authorList>
    </citation>
    <scope>NUCLEOTIDE SEQUENCE</scope>
</reference>
<evidence type="ECO:0000313" key="1">
    <source>
        <dbReference type="EMBL" id="GFT80581.1"/>
    </source>
</evidence>
<proteinExistence type="predicted"/>
<gene>
    <name evidence="1" type="ORF">NPIL_119161</name>
</gene>
<sequence length="177" mass="20091">MWPLDVHYRILLGSSVHQLFFDPMYYHSAQLLPQQYHLPRSRCLGRLATTPWGCETEPVPEGTGAEHRLRQASTCMPRVRRHSPTGTHVAYAIGDIKIAGNFCLIALSYRNQKQGTIRNHPVNNKSSKNQHTFQLRQRHIQAANMLPPFHNGFGTRGAVTGTWLNNQSSHTTRRALS</sequence>